<feature type="domain" description="Class II aldolase/adducin N-terminal" evidence="2">
    <location>
        <begin position="28"/>
        <end position="212"/>
    </location>
</feature>
<evidence type="ECO:0000259" key="2">
    <source>
        <dbReference type="SMART" id="SM01007"/>
    </source>
</evidence>
<dbReference type="PANTHER" id="PTHR10672:SF3">
    <property type="entry name" value="PROTEIN HU-LI TAI SHAO"/>
    <property type="match status" value="1"/>
</dbReference>
<dbReference type="Gene3D" id="3.40.225.10">
    <property type="entry name" value="Class II aldolase/adducin N-terminal domain"/>
    <property type="match status" value="1"/>
</dbReference>
<protein>
    <submittedName>
        <fullName evidence="3">Class II aldolase/adducin family protein</fullName>
    </submittedName>
</protein>
<comment type="caution">
    <text evidence="3">The sequence shown here is derived from an EMBL/GenBank/DDBJ whole genome shotgun (WGS) entry which is preliminary data.</text>
</comment>
<reference evidence="3 4" key="1">
    <citation type="submission" date="2021-05" db="EMBL/GenBank/DDBJ databases">
        <title>Roseococcus sp. XZZS9, whole genome shotgun sequencing project.</title>
        <authorList>
            <person name="Zhao G."/>
            <person name="Shen L."/>
        </authorList>
    </citation>
    <scope>NUCLEOTIDE SEQUENCE [LARGE SCALE GENOMIC DNA]</scope>
    <source>
        <strain evidence="3 4">XZZS9</strain>
    </source>
</reference>
<proteinExistence type="inferred from homology"/>
<evidence type="ECO:0000256" key="1">
    <source>
        <dbReference type="ARBA" id="ARBA00037961"/>
    </source>
</evidence>
<comment type="similarity">
    <text evidence="1">Belongs to the aldolase class II family.</text>
</comment>
<gene>
    <name evidence="3" type="ORF">KHU32_12250</name>
</gene>
<keyword evidence="4" id="KW-1185">Reference proteome</keyword>
<dbReference type="RefSeq" id="WP_213670368.1">
    <property type="nucleotide sequence ID" value="NZ_JAHCDA010000002.1"/>
</dbReference>
<dbReference type="SMART" id="SM01007">
    <property type="entry name" value="Aldolase_II"/>
    <property type="match status" value="1"/>
</dbReference>
<organism evidence="3 4">
    <name type="scientific">Roseococcus pinisoli</name>
    <dbReference type="NCBI Taxonomy" id="2835040"/>
    <lineage>
        <taxon>Bacteria</taxon>
        <taxon>Pseudomonadati</taxon>
        <taxon>Pseudomonadota</taxon>
        <taxon>Alphaproteobacteria</taxon>
        <taxon>Acetobacterales</taxon>
        <taxon>Roseomonadaceae</taxon>
        <taxon>Roseococcus</taxon>
    </lineage>
</organism>
<dbReference type="InterPro" id="IPR051017">
    <property type="entry name" value="Aldolase-II_Adducin_sf"/>
</dbReference>
<dbReference type="SUPFAM" id="SSF53639">
    <property type="entry name" value="AraD/HMP-PK domain-like"/>
    <property type="match status" value="1"/>
</dbReference>
<dbReference type="PANTHER" id="PTHR10672">
    <property type="entry name" value="ADDUCIN"/>
    <property type="match status" value="1"/>
</dbReference>
<dbReference type="InterPro" id="IPR036409">
    <property type="entry name" value="Aldolase_II/adducin_N_sf"/>
</dbReference>
<dbReference type="NCBIfam" id="NF005451">
    <property type="entry name" value="PRK07044.1"/>
    <property type="match status" value="1"/>
</dbReference>
<dbReference type="InterPro" id="IPR001303">
    <property type="entry name" value="Aldolase_II/adducin_N"/>
</dbReference>
<dbReference type="Proteomes" id="UP000766336">
    <property type="component" value="Unassembled WGS sequence"/>
</dbReference>
<sequence>MLELSPSPVLSIPSLRDKVTPAEWQARVNLAACYRLMDLYGMSDMMANHISCRVPGEDGAFLINAYGMSYDEITASSLIKIDVKGNILLKPDFGDLGYGVNRAGFVIHGAIHEASHEIDCVIHTHTWPGMAVSSLECGLLPMNQTSMRFLKIGYHEFEGVVLDLSMQERLVQDLGDNNALILRNHGLLTVGRTIAEAFNAMHRLELSCKAQLAALACNAEIHPVPPKVLEETYMNYQPQTRRPYGVMEWPGLLRKLDRLDPSFRD</sequence>
<evidence type="ECO:0000313" key="4">
    <source>
        <dbReference type="Proteomes" id="UP000766336"/>
    </source>
</evidence>
<accession>A0ABS5QDC8</accession>
<name>A0ABS5QDC8_9PROT</name>
<evidence type="ECO:0000313" key="3">
    <source>
        <dbReference type="EMBL" id="MBS7811711.1"/>
    </source>
</evidence>
<dbReference type="Pfam" id="PF00596">
    <property type="entry name" value="Aldolase_II"/>
    <property type="match status" value="1"/>
</dbReference>
<dbReference type="EMBL" id="JAHCDA010000002">
    <property type="protein sequence ID" value="MBS7811711.1"/>
    <property type="molecule type" value="Genomic_DNA"/>
</dbReference>